<keyword evidence="2" id="KW-1185">Reference proteome</keyword>
<dbReference type="Proteomes" id="UP000251869">
    <property type="component" value="Unassembled WGS sequence"/>
</dbReference>
<evidence type="ECO:0000313" key="1">
    <source>
        <dbReference type="EMBL" id="RAZ68318.1"/>
    </source>
</evidence>
<accession>A0A365K6P7</accession>
<reference evidence="1 2" key="1">
    <citation type="submission" date="2018-06" db="EMBL/GenBank/DDBJ databases">
        <title>The draft genome sequences of strains SCU63 and S1.</title>
        <authorList>
            <person name="Gan L."/>
        </authorList>
    </citation>
    <scope>NUCLEOTIDE SEQUENCE [LARGE SCALE GENOMIC DNA]</scope>
    <source>
        <strain evidence="1 2">S1</strain>
    </source>
</reference>
<comment type="caution">
    <text evidence="1">The sequence shown here is derived from an EMBL/GenBank/DDBJ whole genome shotgun (WGS) entry which is preliminary data.</text>
</comment>
<sequence>MHKSSRKCCIFYPEDVTMGGDLRDGRFRGFTEIIILGGKSESKSEALIRQKTDWQERQQKSRLTASGEIQGIEFCHCMKTDGFSIINQKHKPLEIDLFKRIK</sequence>
<proteinExistence type="predicted"/>
<protein>
    <submittedName>
        <fullName evidence="1">Uncharacterized protein</fullName>
    </submittedName>
</protein>
<evidence type="ECO:0000313" key="2">
    <source>
        <dbReference type="Proteomes" id="UP000251869"/>
    </source>
</evidence>
<organism evidence="1 2">
    <name type="scientific">Planococcus maitriensis</name>
    <dbReference type="NCBI Taxonomy" id="221799"/>
    <lineage>
        <taxon>Bacteria</taxon>
        <taxon>Bacillati</taxon>
        <taxon>Bacillota</taxon>
        <taxon>Bacilli</taxon>
        <taxon>Bacillales</taxon>
        <taxon>Caryophanaceae</taxon>
        <taxon>Planococcus</taxon>
    </lineage>
</organism>
<gene>
    <name evidence="1" type="ORF">DP119_06520</name>
</gene>
<dbReference type="AlphaFoldDB" id="A0A365K6P7"/>
<name>A0A365K6P7_9BACL</name>
<dbReference type="EMBL" id="QLZQ01000002">
    <property type="protein sequence ID" value="RAZ68318.1"/>
    <property type="molecule type" value="Genomic_DNA"/>
</dbReference>